<accession>X6P354</accession>
<evidence type="ECO:0000313" key="2">
    <source>
        <dbReference type="Proteomes" id="UP000023152"/>
    </source>
</evidence>
<protein>
    <submittedName>
        <fullName evidence="1">Uncharacterized protein</fullName>
    </submittedName>
</protein>
<gene>
    <name evidence="1" type="ORF">RFI_04142</name>
</gene>
<dbReference type="EMBL" id="ASPP01003791">
    <property type="protein sequence ID" value="ETO32965.1"/>
    <property type="molecule type" value="Genomic_DNA"/>
</dbReference>
<keyword evidence="2" id="KW-1185">Reference proteome</keyword>
<evidence type="ECO:0000313" key="1">
    <source>
        <dbReference type="EMBL" id="ETO32965.1"/>
    </source>
</evidence>
<reference evidence="1 2" key="1">
    <citation type="journal article" date="2013" name="Curr. Biol.">
        <title>The Genome of the Foraminiferan Reticulomyxa filosa.</title>
        <authorList>
            <person name="Glockner G."/>
            <person name="Hulsmann N."/>
            <person name="Schleicher M."/>
            <person name="Noegel A.A."/>
            <person name="Eichinger L."/>
            <person name="Gallinger C."/>
            <person name="Pawlowski J."/>
            <person name="Sierra R."/>
            <person name="Euteneuer U."/>
            <person name="Pillet L."/>
            <person name="Moustafa A."/>
            <person name="Platzer M."/>
            <person name="Groth M."/>
            <person name="Szafranski K."/>
            <person name="Schliwa M."/>
        </authorList>
    </citation>
    <scope>NUCLEOTIDE SEQUENCE [LARGE SCALE GENOMIC DNA]</scope>
</reference>
<dbReference type="Proteomes" id="UP000023152">
    <property type="component" value="Unassembled WGS sequence"/>
</dbReference>
<name>X6P354_RETFI</name>
<organism evidence="1 2">
    <name type="scientific">Reticulomyxa filosa</name>
    <dbReference type="NCBI Taxonomy" id="46433"/>
    <lineage>
        <taxon>Eukaryota</taxon>
        <taxon>Sar</taxon>
        <taxon>Rhizaria</taxon>
        <taxon>Retaria</taxon>
        <taxon>Foraminifera</taxon>
        <taxon>Monothalamids</taxon>
        <taxon>Reticulomyxidae</taxon>
        <taxon>Reticulomyxa</taxon>
    </lineage>
</organism>
<dbReference type="AlphaFoldDB" id="X6P354"/>
<comment type="caution">
    <text evidence="1">The sequence shown here is derived from an EMBL/GenBank/DDBJ whole genome shotgun (WGS) entry which is preliminary data.</text>
</comment>
<sequence length="120" mass="14345">MYVAFEQLLTNILEELQYTSFNLKSDIQCQGSENVMAKKFVSSFFFSIFFFLDACKQKRFYTSGHDSKEKDKYRDEVTNCSQIEDQKCYWKKKKSFMLIQPNDEDDLKATFRSYLLEETI</sequence>
<proteinExistence type="predicted"/>